<keyword evidence="1" id="KW-0159">Chromosome partition</keyword>
<evidence type="ECO:0000256" key="1">
    <source>
        <dbReference type="ARBA" id="ARBA00022829"/>
    </source>
</evidence>
<evidence type="ECO:0000313" key="4">
    <source>
        <dbReference type="Proteomes" id="UP000002508"/>
    </source>
</evidence>
<dbReference type="EMBL" id="CP001337">
    <property type="protein sequence ID" value="ACL23288.1"/>
    <property type="molecule type" value="Genomic_DNA"/>
</dbReference>
<dbReference type="STRING" id="326427.Cagg_0342"/>
<organism evidence="3 4">
    <name type="scientific">Chloroflexus aggregans (strain MD-66 / DSM 9485)</name>
    <dbReference type="NCBI Taxonomy" id="326427"/>
    <lineage>
        <taxon>Bacteria</taxon>
        <taxon>Bacillati</taxon>
        <taxon>Chloroflexota</taxon>
        <taxon>Chloroflexia</taxon>
        <taxon>Chloroflexales</taxon>
        <taxon>Chloroflexineae</taxon>
        <taxon>Chloroflexaceae</taxon>
        <taxon>Chloroflexus</taxon>
    </lineage>
</organism>
<dbReference type="OrthoDB" id="9811016at2"/>
<evidence type="ECO:0000313" key="3">
    <source>
        <dbReference type="EMBL" id="ACL23288.1"/>
    </source>
</evidence>
<reference evidence="3" key="1">
    <citation type="submission" date="2008-12" db="EMBL/GenBank/DDBJ databases">
        <title>Complete sequence of Chloroflexus aggregans DSM 9485.</title>
        <authorList>
            <consortium name="US DOE Joint Genome Institute"/>
            <person name="Lucas S."/>
            <person name="Copeland A."/>
            <person name="Lapidus A."/>
            <person name="Glavina del Rio T."/>
            <person name="Dalin E."/>
            <person name="Tice H."/>
            <person name="Pitluck S."/>
            <person name="Foster B."/>
            <person name="Larimer F."/>
            <person name="Land M."/>
            <person name="Hauser L."/>
            <person name="Kyrpides N."/>
            <person name="Mikhailova N."/>
            <person name="Bryant D."/>
            <person name="Richardson P."/>
        </authorList>
    </citation>
    <scope>NUCLEOTIDE SEQUENCE</scope>
    <source>
        <strain evidence="3">DSM 9485</strain>
    </source>
</reference>
<dbReference type="GO" id="GO:0007059">
    <property type="term" value="P:chromosome segregation"/>
    <property type="evidence" value="ECO:0007669"/>
    <property type="project" value="UniProtKB-KW"/>
</dbReference>
<evidence type="ECO:0000256" key="2">
    <source>
        <dbReference type="ARBA" id="ARBA00044777"/>
    </source>
</evidence>
<protein>
    <recommendedName>
        <fullName evidence="2">Segregation and condensation protein A</fullName>
    </recommendedName>
</protein>
<accession>B8G2Y4</accession>
<dbReference type="Gene3D" id="6.10.250.2410">
    <property type="match status" value="1"/>
</dbReference>
<dbReference type="eggNOG" id="COG1354">
    <property type="taxonomic scope" value="Bacteria"/>
</dbReference>
<dbReference type="KEGG" id="cag:Cagg_0342"/>
<dbReference type="Proteomes" id="UP000002508">
    <property type="component" value="Chromosome"/>
</dbReference>
<keyword evidence="4" id="KW-1185">Reference proteome</keyword>
<dbReference type="PANTHER" id="PTHR33969">
    <property type="entry name" value="SEGREGATION AND CONDENSATION PROTEIN A"/>
    <property type="match status" value="1"/>
</dbReference>
<dbReference type="Pfam" id="PF02616">
    <property type="entry name" value="SMC_ScpA"/>
    <property type="match status" value="1"/>
</dbReference>
<name>B8G2Y4_CHLAD</name>
<dbReference type="HOGENOM" id="CLU_038686_3_2_0"/>
<dbReference type="AlphaFoldDB" id="B8G2Y4"/>
<dbReference type="RefSeq" id="WP_012615654.1">
    <property type="nucleotide sequence ID" value="NC_011831.1"/>
</dbReference>
<gene>
    <name evidence="3" type="ordered locus">Cagg_0342</name>
</gene>
<sequence length="248" mass="27551">MSYEITLPAFTGPLDLLLRLIERAELDITAIALASVADQYLAHVRMLEQVEPGDLAEFVSVAARLVLIKSRALLPRSPVAPTAPVDEDAEQLAAQLELYRRFKQAAEVLRVWQESGRSTFVRVTPPLLPLAPSPATYRVADLLQALARRAQLQLPLAAEERIALTPRLTVAEVVGRIRSRLERVTWFDFSDLLSVQPTAEEVIVSFWAVLELLKRQVIVVEQTTLFGPILVGRGTAPIETTDADEREL</sequence>
<proteinExistence type="predicted"/>
<dbReference type="PANTHER" id="PTHR33969:SF2">
    <property type="entry name" value="SEGREGATION AND CONDENSATION PROTEIN A"/>
    <property type="match status" value="1"/>
</dbReference>
<dbReference type="InterPro" id="IPR003768">
    <property type="entry name" value="ScpA"/>
</dbReference>